<accession>A0A6P7XGM8</accession>
<dbReference type="SUPFAM" id="SSF57716">
    <property type="entry name" value="Glucocorticoid receptor-like (DNA-binding domain)"/>
    <property type="match status" value="1"/>
</dbReference>
<keyword evidence="6" id="KW-0175">Coiled coil</keyword>
<evidence type="ECO:0000256" key="6">
    <source>
        <dbReference type="SAM" id="Coils"/>
    </source>
</evidence>
<evidence type="ECO:0000256" key="1">
    <source>
        <dbReference type="ARBA" id="ARBA00022723"/>
    </source>
</evidence>
<keyword evidence="1" id="KW-0479">Metal-binding</keyword>
<organism evidence="8 9">
    <name type="scientific">Microcaecilia unicolor</name>
    <dbReference type="NCBI Taxonomy" id="1415580"/>
    <lineage>
        <taxon>Eukaryota</taxon>
        <taxon>Metazoa</taxon>
        <taxon>Chordata</taxon>
        <taxon>Craniata</taxon>
        <taxon>Vertebrata</taxon>
        <taxon>Euteleostomi</taxon>
        <taxon>Amphibia</taxon>
        <taxon>Gymnophiona</taxon>
        <taxon>Siphonopidae</taxon>
        <taxon>Microcaecilia</taxon>
    </lineage>
</organism>
<dbReference type="InterPro" id="IPR021896">
    <property type="entry name" value="THAP9-like_HTH"/>
</dbReference>
<evidence type="ECO:0000313" key="8">
    <source>
        <dbReference type="Proteomes" id="UP000515156"/>
    </source>
</evidence>
<evidence type="ECO:0000256" key="5">
    <source>
        <dbReference type="PROSITE-ProRule" id="PRU00309"/>
    </source>
</evidence>
<keyword evidence="4 5" id="KW-0238">DNA-binding</keyword>
<dbReference type="Pfam" id="PF12017">
    <property type="entry name" value="Tnp_P_element"/>
    <property type="match status" value="1"/>
</dbReference>
<keyword evidence="3" id="KW-0862">Zinc</keyword>
<dbReference type="Proteomes" id="UP000515156">
    <property type="component" value="Chromosome 3"/>
</dbReference>
<evidence type="ECO:0000259" key="7">
    <source>
        <dbReference type="PROSITE" id="PS50950"/>
    </source>
</evidence>
<dbReference type="SMART" id="SM00692">
    <property type="entry name" value="DM3"/>
    <property type="match status" value="1"/>
</dbReference>
<dbReference type="InterPro" id="IPR006612">
    <property type="entry name" value="THAP_Znf"/>
</dbReference>
<evidence type="ECO:0000256" key="4">
    <source>
        <dbReference type="ARBA" id="ARBA00023125"/>
    </source>
</evidence>
<feature type="domain" description="THAP-type" evidence="7">
    <location>
        <begin position="1"/>
        <end position="79"/>
    </location>
</feature>
<dbReference type="InterPro" id="IPR026521">
    <property type="entry name" value="THAP2"/>
</dbReference>
<dbReference type="OrthoDB" id="7312725at2759"/>
<dbReference type="GO" id="GO:0008270">
    <property type="term" value="F:zinc ion binding"/>
    <property type="evidence" value="ECO:0007669"/>
    <property type="project" value="UniProtKB-KW"/>
</dbReference>
<dbReference type="PANTHER" id="PTHR47696:SF1">
    <property type="entry name" value="THAP DOMAIN-CONTAINING PROTEIN 2"/>
    <property type="match status" value="1"/>
</dbReference>
<dbReference type="Pfam" id="PF05485">
    <property type="entry name" value="THAP"/>
    <property type="match status" value="1"/>
</dbReference>
<dbReference type="GeneID" id="115465760"/>
<gene>
    <name evidence="9" type="primary">LOC115465760</name>
</gene>
<keyword evidence="2 5" id="KW-0863">Zinc-finger</keyword>
<dbReference type="Gene3D" id="6.20.210.20">
    <property type="entry name" value="THAP domain"/>
    <property type="match status" value="1"/>
</dbReference>
<dbReference type="AlphaFoldDB" id="A0A6P7XGM8"/>
<reference evidence="9" key="1">
    <citation type="submission" date="2025-08" db="UniProtKB">
        <authorList>
            <consortium name="RefSeq"/>
        </authorList>
    </citation>
    <scope>IDENTIFICATION</scope>
</reference>
<sequence>MPTCSVSGCTQRNRQNGITFHRFPSDPVLRQRWITAIQRECFVPSKFAVLCSKHFREEDVDRTSLSVVRLREGAVPSIFDAFSPHLCPVQNTQNPPDESVIPDHDYTYTPLIPNSDNEIHLPLPEPATTETGVLNNPGTPEKQALKRKLEDAQSQLAFPSHHCPVKNTPKPPDESVIPDHDYTNTPPIPNSDKEIHLLLPEPVTTEKGLLNNPDTLEKEALKRKLEHTQSQLLSSRKKVKLLLQDKRRLQKKAAHLSAVISDLKKQDMPSSDTLQILENCGGGIGYFLKRQIVKKSGQALPVSYSPDLQRFASTLHFYSPHAYRYVRKMFGTCLPHCLPHPRTIEKWRQSIDKKSGFTEQAFSALTEGES</sequence>
<evidence type="ECO:0000256" key="2">
    <source>
        <dbReference type="ARBA" id="ARBA00022771"/>
    </source>
</evidence>
<dbReference type="PANTHER" id="PTHR47696">
    <property type="entry name" value="THAP DOMAIN-CONTAINING PROTEIN 2"/>
    <property type="match status" value="1"/>
</dbReference>
<evidence type="ECO:0000256" key="3">
    <source>
        <dbReference type="ARBA" id="ARBA00022833"/>
    </source>
</evidence>
<keyword evidence="8" id="KW-1185">Reference proteome</keyword>
<dbReference type="InterPro" id="IPR038441">
    <property type="entry name" value="THAP_Znf_sf"/>
</dbReference>
<dbReference type="PROSITE" id="PS50950">
    <property type="entry name" value="ZF_THAP"/>
    <property type="match status" value="1"/>
</dbReference>
<protein>
    <submittedName>
        <fullName evidence="9">THAP domain-containing protein 1-like</fullName>
    </submittedName>
</protein>
<dbReference type="KEGG" id="muo:115465760"/>
<name>A0A6P7XGM8_9AMPH</name>
<dbReference type="RefSeq" id="XP_030052331.1">
    <property type="nucleotide sequence ID" value="XM_030196471.1"/>
</dbReference>
<dbReference type="InParanoid" id="A0A6P7XGM8"/>
<dbReference type="GO" id="GO:0003677">
    <property type="term" value="F:DNA binding"/>
    <property type="evidence" value="ECO:0007669"/>
    <property type="project" value="UniProtKB-UniRule"/>
</dbReference>
<evidence type="ECO:0000313" key="9">
    <source>
        <dbReference type="RefSeq" id="XP_030052331.1"/>
    </source>
</evidence>
<proteinExistence type="predicted"/>
<dbReference type="SMART" id="SM00980">
    <property type="entry name" value="THAP"/>
    <property type="match status" value="1"/>
</dbReference>
<feature type="coiled-coil region" evidence="6">
    <location>
        <begin position="218"/>
        <end position="266"/>
    </location>
</feature>